<dbReference type="InterPro" id="IPR006671">
    <property type="entry name" value="Cyclin_N"/>
</dbReference>
<reference evidence="4 5" key="1">
    <citation type="submission" date="2019-01" db="EMBL/GenBank/DDBJ databases">
        <title>Nuclear Genome Assembly of the Microalgal Biofuel strain Nannochloropsis salina CCMP1776.</title>
        <authorList>
            <person name="Hovde B."/>
        </authorList>
    </citation>
    <scope>NUCLEOTIDE SEQUENCE [LARGE SCALE GENOMIC DNA]</scope>
    <source>
        <strain evidence="4 5">CCMP1776</strain>
    </source>
</reference>
<name>A0A4D9CTG4_9STRA</name>
<dbReference type="Gene3D" id="1.10.472.10">
    <property type="entry name" value="Cyclin-like"/>
    <property type="match status" value="1"/>
</dbReference>
<dbReference type="CDD" id="cd20540">
    <property type="entry name" value="CYCLIN_CCNY_like"/>
    <property type="match status" value="1"/>
</dbReference>
<feature type="compositionally biased region" description="Acidic residues" evidence="2">
    <location>
        <begin position="246"/>
        <end position="276"/>
    </location>
</feature>
<feature type="region of interest" description="Disordered" evidence="2">
    <location>
        <begin position="197"/>
        <end position="276"/>
    </location>
</feature>
<feature type="compositionally biased region" description="Basic and acidic residues" evidence="2">
    <location>
        <begin position="78"/>
        <end position="96"/>
    </location>
</feature>
<dbReference type="Proteomes" id="UP000355283">
    <property type="component" value="Unassembled WGS sequence"/>
</dbReference>
<proteinExistence type="inferred from homology"/>
<sequence>MGAAVSHPFLSASSTHHQQLWGKEGGTRRRGSGRAGKNRGSTVHGLKGVGTTSSPPVDIPASPGEVEEGRGGGVKGGGEGRDKKAREGERVEESRTGEGGAPGVRFVATEGLGDPQAEHEVFTPSYAAYTPSSRKTHGLSYKSPERRQRHVLAPPSSVSRPNVDDALRRVSVVLHQHIATCEGRLARLKALRRRQRQRRRQVRAERKEALRSRRQQLLEESSSHVPRAASPSLSILSSSSSHSDDELLDDEASLSTTQEDEDEDVDEEVEGEEEEEIKMFDRTKMKLFREEEFVSPQYLYRFVRVPIARPGICYSMKQIKTPYHLPSLHEIYHFLRTLFKKAALSSECALVCLIYVERLMEVAHVPLVAITWRAIVLCGLLLASKVWQDLPSWNVEFSQIFPQFSLQSINRLERLFINQLKWDLYISSSLYAKYYFALRSLYEQKDIRRRYNAFVLEGSLFHARPPPPHPPCHQTSLPGNVPKADEISMRTGVVADDLRDLFSKSV</sequence>
<organism evidence="4 5">
    <name type="scientific">Nannochloropsis salina CCMP1776</name>
    <dbReference type="NCBI Taxonomy" id="1027361"/>
    <lineage>
        <taxon>Eukaryota</taxon>
        <taxon>Sar</taxon>
        <taxon>Stramenopiles</taxon>
        <taxon>Ochrophyta</taxon>
        <taxon>Eustigmatophyceae</taxon>
        <taxon>Eustigmatales</taxon>
        <taxon>Monodopsidaceae</taxon>
        <taxon>Microchloropsis</taxon>
        <taxon>Microchloropsis salina</taxon>
    </lineage>
</organism>
<dbReference type="SMART" id="SM00385">
    <property type="entry name" value="CYCLIN"/>
    <property type="match status" value="1"/>
</dbReference>
<dbReference type="InterPro" id="IPR036915">
    <property type="entry name" value="Cyclin-like_sf"/>
</dbReference>
<feature type="compositionally biased region" description="Basic and acidic residues" evidence="2">
    <location>
        <begin position="202"/>
        <end position="211"/>
    </location>
</feature>
<keyword evidence="1" id="KW-0195">Cyclin</keyword>
<dbReference type="PANTHER" id="PTHR14248">
    <property type="entry name" value="CYCLIN Y, ISOFORM A"/>
    <property type="match status" value="1"/>
</dbReference>
<feature type="domain" description="Cyclin-like" evidence="3">
    <location>
        <begin position="333"/>
        <end position="418"/>
    </location>
</feature>
<keyword evidence="5" id="KW-1185">Reference proteome</keyword>
<evidence type="ECO:0000313" key="4">
    <source>
        <dbReference type="EMBL" id="TFJ80833.1"/>
    </source>
</evidence>
<comment type="caution">
    <text evidence="4">The sequence shown here is derived from an EMBL/GenBank/DDBJ whole genome shotgun (WGS) entry which is preliminary data.</text>
</comment>
<comment type="similarity">
    <text evidence="1">Belongs to the cyclin family.</text>
</comment>
<evidence type="ECO:0000259" key="3">
    <source>
        <dbReference type="SMART" id="SM00385"/>
    </source>
</evidence>
<feature type="compositionally biased region" description="Low complexity" evidence="2">
    <location>
        <begin position="230"/>
        <end position="241"/>
    </location>
</feature>
<evidence type="ECO:0000313" key="5">
    <source>
        <dbReference type="Proteomes" id="UP000355283"/>
    </source>
</evidence>
<dbReference type="SUPFAM" id="SSF47954">
    <property type="entry name" value="Cyclin-like"/>
    <property type="match status" value="1"/>
</dbReference>
<protein>
    <recommendedName>
        <fullName evidence="3">Cyclin-like domain-containing protein</fullName>
    </recommendedName>
</protein>
<dbReference type="EMBL" id="SDOX01000155">
    <property type="protein sequence ID" value="TFJ80833.1"/>
    <property type="molecule type" value="Genomic_DNA"/>
</dbReference>
<feature type="region of interest" description="Disordered" evidence="2">
    <location>
        <begin position="1"/>
        <end position="107"/>
    </location>
</feature>
<evidence type="ECO:0000256" key="1">
    <source>
        <dbReference type="RuleBase" id="RU000383"/>
    </source>
</evidence>
<accession>A0A4D9CTG4</accession>
<dbReference type="OrthoDB" id="10250320at2759"/>
<evidence type="ECO:0000256" key="2">
    <source>
        <dbReference type="SAM" id="MobiDB-lite"/>
    </source>
</evidence>
<dbReference type="Pfam" id="PF00134">
    <property type="entry name" value="Cyclin_N"/>
    <property type="match status" value="1"/>
</dbReference>
<dbReference type="InterPro" id="IPR013763">
    <property type="entry name" value="Cyclin-like_dom"/>
</dbReference>
<gene>
    <name evidence="4" type="ORF">NSK_007833</name>
</gene>
<dbReference type="AlphaFoldDB" id="A0A4D9CTG4"/>
<feature type="region of interest" description="Disordered" evidence="2">
    <location>
        <begin position="128"/>
        <end position="161"/>
    </location>
</feature>